<dbReference type="VEuPathDB" id="TriTrypDB:BSAL_07100"/>
<organism evidence="2 3">
    <name type="scientific">Bodo saltans</name>
    <name type="common">Flagellated protozoan</name>
    <dbReference type="NCBI Taxonomy" id="75058"/>
    <lineage>
        <taxon>Eukaryota</taxon>
        <taxon>Discoba</taxon>
        <taxon>Euglenozoa</taxon>
        <taxon>Kinetoplastea</taxon>
        <taxon>Metakinetoplastina</taxon>
        <taxon>Eubodonida</taxon>
        <taxon>Bodonidae</taxon>
        <taxon>Bodo</taxon>
    </lineage>
</organism>
<gene>
    <name evidence="2" type="ORF">BSAL_07100</name>
</gene>
<feature type="region of interest" description="Disordered" evidence="1">
    <location>
        <begin position="67"/>
        <end position="111"/>
    </location>
</feature>
<sequence length="573" mass="62208">MQRERLDRQLLHCDGPLRPHSATSIAAANREGKRPNHLRPASAQPSTFALLRRRSSTPNTTQDIIKLFDGKSHPHADPARSGSTGSRIPTASSHGARNELNRPPVARRPSTAGARSFLIRAESPDDVEPAHSHIQPQTVAFLDLLAAHRRKSTMGAFTTPKSVAMLGGTSSLPGSSFTSKRPRPSTAPLVPGGGDNHGDIKPSIMIPWEPMLLTSEQQARVVQRHRPLSAQARAKALEEVVAPRRPNSALKNRVSEPSSSTTVVTPRCHHMLLRPASATTAGVQTVPVDFFAHVSLRQCPFVDNMFDNPDVLHDVVSLLEVICSACVHRDATKYSLTSPFVAPLPWLSPWSQVTAQCRIVREALQLQIASPSSKLIGSRVFDDIVTVLNTLSRGEIAEDLCRDFLLWDLAHHRVILNATVALPDEEDHVLLHEAPRHIDDDPLVMPPAPEPAAPRTTSPIAEELHVDVEVDDIESSRMSLPLYGIYGSAHNTSPTAQSDRTGAAAAVSPSHSRDTSQAVSPTGAHSRFNAAGFSVTTLDETPSCVELPHSMSAKQHNVMQQAHIRDLTPRDSP</sequence>
<feature type="compositionally biased region" description="Basic and acidic residues" evidence="1">
    <location>
        <begin position="67"/>
        <end position="78"/>
    </location>
</feature>
<feature type="region of interest" description="Disordered" evidence="1">
    <location>
        <begin position="173"/>
        <end position="197"/>
    </location>
</feature>
<dbReference type="AlphaFoldDB" id="A0A0S4JER2"/>
<reference evidence="3" key="1">
    <citation type="submission" date="2015-09" db="EMBL/GenBank/DDBJ databases">
        <authorList>
            <consortium name="Pathogen Informatics"/>
        </authorList>
    </citation>
    <scope>NUCLEOTIDE SEQUENCE [LARGE SCALE GENOMIC DNA]</scope>
    <source>
        <strain evidence="3">Lake Konstanz</strain>
    </source>
</reference>
<accession>A0A0S4JER2</accession>
<dbReference type="EMBL" id="CYKH01001400">
    <property type="protein sequence ID" value="CUG86865.1"/>
    <property type="molecule type" value="Genomic_DNA"/>
</dbReference>
<keyword evidence="3" id="KW-1185">Reference proteome</keyword>
<evidence type="ECO:0000313" key="3">
    <source>
        <dbReference type="Proteomes" id="UP000051952"/>
    </source>
</evidence>
<evidence type="ECO:0000313" key="2">
    <source>
        <dbReference type="EMBL" id="CUG86865.1"/>
    </source>
</evidence>
<feature type="region of interest" description="Disordered" evidence="1">
    <location>
        <begin position="1"/>
        <end position="21"/>
    </location>
</feature>
<evidence type="ECO:0000256" key="1">
    <source>
        <dbReference type="SAM" id="MobiDB-lite"/>
    </source>
</evidence>
<dbReference type="Proteomes" id="UP000051952">
    <property type="component" value="Unassembled WGS sequence"/>
</dbReference>
<feature type="region of interest" description="Disordered" evidence="1">
    <location>
        <begin position="553"/>
        <end position="573"/>
    </location>
</feature>
<feature type="compositionally biased region" description="Basic and acidic residues" evidence="1">
    <location>
        <begin position="563"/>
        <end position="573"/>
    </location>
</feature>
<name>A0A0S4JER2_BODSA</name>
<protein>
    <submittedName>
        <fullName evidence="2">Uncharacterized protein</fullName>
    </submittedName>
</protein>
<feature type="region of interest" description="Disordered" evidence="1">
    <location>
        <begin position="491"/>
        <end position="525"/>
    </location>
</feature>
<feature type="compositionally biased region" description="Basic and acidic residues" evidence="1">
    <location>
        <begin position="1"/>
        <end position="17"/>
    </location>
</feature>
<feature type="compositionally biased region" description="Polar residues" evidence="1">
    <location>
        <begin position="81"/>
        <end position="95"/>
    </location>
</feature>
<feature type="compositionally biased region" description="Polar residues" evidence="1">
    <location>
        <begin position="491"/>
        <end position="500"/>
    </location>
</feature>
<proteinExistence type="predicted"/>